<feature type="domain" description="SLH" evidence="2">
    <location>
        <begin position="311"/>
        <end position="365"/>
    </location>
</feature>
<dbReference type="SUPFAM" id="SSF52266">
    <property type="entry name" value="SGNH hydrolase"/>
    <property type="match status" value="1"/>
</dbReference>
<feature type="chain" id="PRO_5040854338" evidence="1">
    <location>
        <begin position="29"/>
        <end position="425"/>
    </location>
</feature>
<dbReference type="Pfam" id="PF13472">
    <property type="entry name" value="Lipase_GDSL_2"/>
    <property type="match status" value="1"/>
</dbReference>
<protein>
    <submittedName>
        <fullName evidence="3">S-layer homology domain-containing protein</fullName>
    </submittedName>
</protein>
<keyword evidence="1" id="KW-0732">Signal</keyword>
<dbReference type="RefSeq" id="WP_269926121.1">
    <property type="nucleotide sequence ID" value="NZ_JAMKBJ010000005.1"/>
</dbReference>
<reference evidence="3" key="1">
    <citation type="submission" date="2022-05" db="EMBL/GenBank/DDBJ databases">
        <authorList>
            <person name="Colautti A."/>
            <person name="Iacumin L."/>
        </authorList>
    </citation>
    <scope>NUCLEOTIDE SEQUENCE</scope>
    <source>
        <strain evidence="3">SK 55</strain>
    </source>
</reference>
<dbReference type="EMBL" id="JAMKBJ010000005">
    <property type="protein sequence ID" value="MCZ8537025.1"/>
    <property type="molecule type" value="Genomic_DNA"/>
</dbReference>
<evidence type="ECO:0000256" key="1">
    <source>
        <dbReference type="SAM" id="SignalP"/>
    </source>
</evidence>
<dbReference type="PROSITE" id="PS51272">
    <property type="entry name" value="SLH"/>
    <property type="match status" value="3"/>
</dbReference>
<dbReference type="AlphaFoldDB" id="A0A9X3LGK6"/>
<dbReference type="InterPro" id="IPR036514">
    <property type="entry name" value="SGNH_hydro_sf"/>
</dbReference>
<dbReference type="Pfam" id="PF00395">
    <property type="entry name" value="SLH"/>
    <property type="match status" value="3"/>
</dbReference>
<dbReference type="InterPro" id="IPR001119">
    <property type="entry name" value="SLH_dom"/>
</dbReference>
<feature type="domain" description="SLH" evidence="2">
    <location>
        <begin position="247"/>
        <end position="310"/>
    </location>
</feature>
<sequence>MRNWKRKSASVAVLFVLLLAFLVPNAAANTDLVRYLALGDSLAAGVTPTKGIDKGYADYAAGYLQGEKMLESFTKDFSMPGDRTDELLTKLTTSAQLQAAVQKANTITISAGANDLLKESKVDPVKKVLIIDETKVPATLQKTALNYTLILQTINKLNPDAKVYVVGYYFPFPYIADEQKPKLIQLTQTLNKTIELASVAQGAKFVSIYEKFGNDPKKYLPNPLDIHPNAEGYKVISEALLASFAEAQVAAKDVPAGHWAEKELKLLLASKVFKLDDQGNVYPDRAITRAEVANILFGLLPMTTSVPADPGYEDVPVTHPSYMAIAKLTEAGIFAKSTSFNPDAPLTRVQLAKVVSLAFDLEGDGTTPVYKDINEKYWATPYISAMASNKIMHGYSNGTFGLHKETNRAQFAVILFRIQAQLTAQ</sequence>
<organism evidence="3 4">
    <name type="scientific">Paenisporosarcina quisquiliarum</name>
    <dbReference type="NCBI Taxonomy" id="365346"/>
    <lineage>
        <taxon>Bacteria</taxon>
        <taxon>Bacillati</taxon>
        <taxon>Bacillota</taxon>
        <taxon>Bacilli</taxon>
        <taxon>Bacillales</taxon>
        <taxon>Caryophanaceae</taxon>
        <taxon>Paenisporosarcina</taxon>
    </lineage>
</organism>
<dbReference type="Proteomes" id="UP001152173">
    <property type="component" value="Unassembled WGS sequence"/>
</dbReference>
<evidence type="ECO:0000313" key="3">
    <source>
        <dbReference type="EMBL" id="MCZ8537025.1"/>
    </source>
</evidence>
<name>A0A9X3LGK6_9BACL</name>
<accession>A0A9X3LGK6</accession>
<dbReference type="InterPro" id="IPR051465">
    <property type="entry name" value="Cell_Envelope_Struct_Comp"/>
</dbReference>
<keyword evidence="4" id="KW-1185">Reference proteome</keyword>
<feature type="domain" description="SLH" evidence="2">
    <location>
        <begin position="366"/>
        <end position="425"/>
    </location>
</feature>
<comment type="caution">
    <text evidence="3">The sequence shown here is derived from an EMBL/GenBank/DDBJ whole genome shotgun (WGS) entry which is preliminary data.</text>
</comment>
<gene>
    <name evidence="3" type="ORF">M9R32_07535</name>
</gene>
<dbReference type="InterPro" id="IPR013830">
    <property type="entry name" value="SGNH_hydro"/>
</dbReference>
<feature type="signal peptide" evidence="1">
    <location>
        <begin position="1"/>
        <end position="28"/>
    </location>
</feature>
<dbReference type="PANTHER" id="PTHR43308">
    <property type="entry name" value="OUTER MEMBRANE PROTEIN ALPHA-RELATED"/>
    <property type="match status" value="1"/>
</dbReference>
<dbReference type="Gene3D" id="3.40.50.1110">
    <property type="entry name" value="SGNH hydrolase"/>
    <property type="match status" value="1"/>
</dbReference>
<proteinExistence type="predicted"/>
<evidence type="ECO:0000259" key="2">
    <source>
        <dbReference type="PROSITE" id="PS51272"/>
    </source>
</evidence>
<dbReference type="PANTHER" id="PTHR43308:SF1">
    <property type="entry name" value="OUTER MEMBRANE PROTEIN ALPHA"/>
    <property type="match status" value="1"/>
</dbReference>
<evidence type="ECO:0000313" key="4">
    <source>
        <dbReference type="Proteomes" id="UP001152173"/>
    </source>
</evidence>